<sequence length="806" mass="82700">MPVTTPSFVIKQNTPEAEKLEQRIHEQLQEIWQPDADATVAKYLTTMLAKGHDRKKIHKALKAILQETVTVQLLEWLYRHIRTHGNEYQSKEAPASTKSTPKVAAGLAKAHEQKELPKELPKEQLPAAAPPRAPKQVAEPASAAQERRPVTERLGPKANQPAAQQQQPQQQGAKQRQQQGRDDSVQQDDERELDGRAGRGRAKQQQVSEPGRRERETDAAARRGSDRDREAAGGRGRRAGGAEGREAGTPSPSGRRDRSRSRSGDRQNRSPRRDRSPRRALARRAFGGGTNLLGNALADVISQKLSSKLGREIAKQLQDTGAARTGSGDIGGDEEAARPSVIERLGGKPQDAGRKRGHEGDGQADEPVIGSPPKAQRGPLGQKAGPKSVVVGHTSDAQKPAGAAGGAGPSGRDADGASGDRSKAEGGAADGAAGAAAASELEAVKKQLAEMTKMLQSVAGQAAPVAAEPPAERPVERPAAAVPPAGRPQAGRLAAPAGQAPAVPAPLRGRLGPAPGAAPTGGGDAAMAAMASSMRMHGDVVIEGGSSSPTRAPAADMAQQRLASAQFEAEMRSVIVENIVFGATEAAVGMYFGQAGPVKRVMFLPAAFPGPAPRTAVVEMADETGVTNAALLDGSPFLGMPIRVTLKAALLLGELDMLANAGPMGQLGPMGGMVHPGASQQGAFGGVRPPAQQMHGRQQPHPGGRGAGPGGAPFGQGQGMPGMAGAMRQQMQGPGGVAAAMAGRGMAGTGPRPQGPGQFGGMQRSSKLTWVRPTGTGGAPGGPAAVAGGARPAQAAAPAPAAATGR</sequence>
<organism evidence="4 5">
    <name type="scientific">Gonium pectorale</name>
    <name type="common">Green alga</name>
    <dbReference type="NCBI Taxonomy" id="33097"/>
    <lineage>
        <taxon>Eukaryota</taxon>
        <taxon>Viridiplantae</taxon>
        <taxon>Chlorophyta</taxon>
        <taxon>core chlorophytes</taxon>
        <taxon>Chlorophyceae</taxon>
        <taxon>CS clade</taxon>
        <taxon>Chlamydomonadales</taxon>
        <taxon>Volvocaceae</taxon>
        <taxon>Gonium</taxon>
    </lineage>
</organism>
<feature type="domain" description="RRM" evidence="3">
    <location>
        <begin position="572"/>
        <end position="649"/>
    </location>
</feature>
<feature type="compositionally biased region" description="Basic and acidic residues" evidence="2">
    <location>
        <begin position="412"/>
        <end position="424"/>
    </location>
</feature>
<feature type="region of interest" description="Disordered" evidence="2">
    <location>
        <begin position="88"/>
        <end position="295"/>
    </location>
</feature>
<dbReference type="PANTHER" id="PTHR48125">
    <property type="entry name" value="LP07818P1"/>
    <property type="match status" value="1"/>
</dbReference>
<feature type="compositionally biased region" description="Basic and acidic residues" evidence="2">
    <location>
        <begin position="254"/>
        <end position="274"/>
    </location>
</feature>
<evidence type="ECO:0000313" key="5">
    <source>
        <dbReference type="Proteomes" id="UP000075714"/>
    </source>
</evidence>
<dbReference type="AlphaFoldDB" id="A0A150FWK2"/>
<feature type="region of interest" description="Disordered" evidence="2">
    <location>
        <begin position="465"/>
        <end position="500"/>
    </location>
</feature>
<dbReference type="Proteomes" id="UP000075714">
    <property type="component" value="Unassembled WGS sequence"/>
</dbReference>
<dbReference type="InterPro" id="IPR012677">
    <property type="entry name" value="Nucleotide-bd_a/b_plait_sf"/>
</dbReference>
<feature type="compositionally biased region" description="Basic and acidic residues" evidence="2">
    <location>
        <begin position="109"/>
        <end position="122"/>
    </location>
</feature>
<feature type="compositionally biased region" description="Basic and acidic residues" evidence="2">
    <location>
        <begin position="351"/>
        <end position="361"/>
    </location>
</feature>
<dbReference type="GO" id="GO:0003723">
    <property type="term" value="F:RNA binding"/>
    <property type="evidence" value="ECO:0007669"/>
    <property type="project" value="UniProtKB-UniRule"/>
</dbReference>
<evidence type="ECO:0000313" key="4">
    <source>
        <dbReference type="EMBL" id="KXZ41993.1"/>
    </source>
</evidence>
<evidence type="ECO:0000256" key="1">
    <source>
        <dbReference type="PROSITE-ProRule" id="PRU00176"/>
    </source>
</evidence>
<evidence type="ECO:0000256" key="2">
    <source>
        <dbReference type="SAM" id="MobiDB-lite"/>
    </source>
</evidence>
<proteinExistence type="predicted"/>
<name>A0A150FWK2_GONPE</name>
<reference evidence="5" key="1">
    <citation type="journal article" date="2016" name="Nat. Commun.">
        <title>The Gonium pectorale genome demonstrates co-option of cell cycle regulation during the evolution of multicellularity.</title>
        <authorList>
            <person name="Hanschen E.R."/>
            <person name="Marriage T.N."/>
            <person name="Ferris P.J."/>
            <person name="Hamaji T."/>
            <person name="Toyoda A."/>
            <person name="Fujiyama A."/>
            <person name="Neme R."/>
            <person name="Noguchi H."/>
            <person name="Minakuchi Y."/>
            <person name="Suzuki M."/>
            <person name="Kawai-Toyooka H."/>
            <person name="Smith D.R."/>
            <person name="Sparks H."/>
            <person name="Anderson J."/>
            <person name="Bakaric R."/>
            <person name="Luria V."/>
            <person name="Karger A."/>
            <person name="Kirschner M.W."/>
            <person name="Durand P.M."/>
            <person name="Michod R.E."/>
            <person name="Nozaki H."/>
            <person name="Olson B.J."/>
        </authorList>
    </citation>
    <scope>NUCLEOTIDE SEQUENCE [LARGE SCALE GENOMIC DNA]</scope>
    <source>
        <strain evidence="5">NIES-2863</strain>
    </source>
</reference>
<feature type="compositionally biased region" description="Gly residues" evidence="2">
    <location>
        <begin position="703"/>
        <end position="722"/>
    </location>
</feature>
<dbReference type="SUPFAM" id="SSF54928">
    <property type="entry name" value="RNA-binding domain, RBD"/>
    <property type="match status" value="1"/>
</dbReference>
<feature type="compositionally biased region" description="Basic and acidic residues" evidence="2">
    <location>
        <begin position="210"/>
        <end position="232"/>
    </location>
</feature>
<keyword evidence="1" id="KW-0694">RNA-binding</keyword>
<dbReference type="PROSITE" id="PS50102">
    <property type="entry name" value="RRM"/>
    <property type="match status" value="1"/>
</dbReference>
<dbReference type="EMBL" id="LSYV01000227">
    <property type="protein sequence ID" value="KXZ41993.1"/>
    <property type="molecule type" value="Genomic_DNA"/>
</dbReference>
<feature type="compositionally biased region" description="Basic and acidic residues" evidence="2">
    <location>
        <begin position="145"/>
        <end position="155"/>
    </location>
</feature>
<dbReference type="SMART" id="SM00360">
    <property type="entry name" value="RRM"/>
    <property type="match status" value="1"/>
</dbReference>
<feature type="compositionally biased region" description="Low complexity" evidence="2">
    <location>
        <begin position="782"/>
        <end position="806"/>
    </location>
</feature>
<feature type="region of interest" description="Disordered" evidence="2">
    <location>
        <begin position="679"/>
        <end position="806"/>
    </location>
</feature>
<dbReference type="STRING" id="33097.A0A150FWK2"/>
<evidence type="ECO:0000259" key="3">
    <source>
        <dbReference type="PROSITE" id="PS50102"/>
    </source>
</evidence>
<gene>
    <name evidence="4" type="ORF">GPECTOR_228g510</name>
</gene>
<feature type="compositionally biased region" description="Low complexity" evidence="2">
    <location>
        <begin position="157"/>
        <end position="178"/>
    </location>
</feature>
<feature type="region of interest" description="Disordered" evidence="2">
    <location>
        <begin position="315"/>
        <end position="439"/>
    </location>
</feature>
<feature type="compositionally biased region" description="Low complexity" evidence="2">
    <location>
        <begin position="425"/>
        <end position="439"/>
    </location>
</feature>
<keyword evidence="5" id="KW-1185">Reference proteome</keyword>
<dbReference type="InterPro" id="IPR000504">
    <property type="entry name" value="RRM_dom"/>
</dbReference>
<feature type="compositionally biased region" description="Low complexity" evidence="2">
    <location>
        <begin position="723"/>
        <end position="756"/>
    </location>
</feature>
<dbReference type="OrthoDB" id="551566at2759"/>
<accession>A0A150FWK2</accession>
<dbReference type="PANTHER" id="PTHR48125:SF10">
    <property type="entry name" value="OS12G0136300 PROTEIN"/>
    <property type="match status" value="1"/>
</dbReference>
<dbReference type="Gene3D" id="3.30.70.330">
    <property type="match status" value="1"/>
</dbReference>
<feature type="compositionally biased region" description="Low complexity" evidence="2">
    <location>
        <begin position="477"/>
        <end position="500"/>
    </location>
</feature>
<comment type="caution">
    <text evidence="4">The sequence shown here is derived from an EMBL/GenBank/DDBJ whole genome shotgun (WGS) entry which is preliminary data.</text>
</comment>
<dbReference type="InterPro" id="IPR035979">
    <property type="entry name" value="RBD_domain_sf"/>
</dbReference>
<protein>
    <recommendedName>
        <fullName evidence="3">RRM domain-containing protein</fullName>
    </recommendedName>
</protein>